<evidence type="ECO:0000313" key="2">
    <source>
        <dbReference type="Proteomes" id="UP000319040"/>
    </source>
</evidence>
<evidence type="ECO:0000313" key="1">
    <source>
        <dbReference type="EMBL" id="SMO77198.1"/>
    </source>
</evidence>
<reference evidence="1 2" key="1">
    <citation type="submission" date="2017-05" db="EMBL/GenBank/DDBJ databases">
        <authorList>
            <person name="Varghese N."/>
            <person name="Submissions S."/>
        </authorList>
    </citation>
    <scope>NUCLEOTIDE SEQUENCE [LARGE SCALE GENOMIC DNA]</scope>
    <source>
        <strain evidence="1 2">DSM 27040</strain>
    </source>
</reference>
<proteinExistence type="predicted"/>
<dbReference type="AlphaFoldDB" id="A0A521DZV0"/>
<dbReference type="RefSeq" id="WP_142533960.1">
    <property type="nucleotide sequence ID" value="NZ_FXTB01000007.1"/>
</dbReference>
<dbReference type="SUPFAM" id="SSF55961">
    <property type="entry name" value="Bet v1-like"/>
    <property type="match status" value="1"/>
</dbReference>
<gene>
    <name evidence="1" type="ORF">SAMN06265379_10774</name>
</gene>
<dbReference type="Gene3D" id="3.30.530.20">
    <property type="match status" value="1"/>
</dbReference>
<dbReference type="InterPro" id="IPR023393">
    <property type="entry name" value="START-like_dom_sf"/>
</dbReference>
<name>A0A521DZV0_SACCC</name>
<dbReference type="CDD" id="cd07820">
    <property type="entry name" value="SRPBCC_3"/>
    <property type="match status" value="1"/>
</dbReference>
<organism evidence="1 2">
    <name type="scientific">Saccharicrinis carchari</name>
    <dbReference type="NCBI Taxonomy" id="1168039"/>
    <lineage>
        <taxon>Bacteria</taxon>
        <taxon>Pseudomonadati</taxon>
        <taxon>Bacteroidota</taxon>
        <taxon>Bacteroidia</taxon>
        <taxon>Marinilabiliales</taxon>
        <taxon>Marinilabiliaceae</taxon>
        <taxon>Saccharicrinis</taxon>
    </lineage>
</organism>
<dbReference type="Proteomes" id="UP000319040">
    <property type="component" value="Unassembled WGS sequence"/>
</dbReference>
<dbReference type="OrthoDB" id="9793552at2"/>
<dbReference type="EMBL" id="FXTB01000007">
    <property type="protein sequence ID" value="SMO77198.1"/>
    <property type="molecule type" value="Genomic_DNA"/>
</dbReference>
<protein>
    <submittedName>
        <fullName evidence="1">Ligand-binding SRPBCC domain-containing protein</fullName>
    </submittedName>
</protein>
<accession>A0A521DZV0</accession>
<sequence>MGFYQFKREQVIKASVDEVWDFISSPQNLKKITPEHMGFDIRSSDLPDKIYEGMIISYTVKPMLGIATHWVTEITHLKNKKYFVDEQRVGPYALWHHQHIIEPGEDGVLMKDIVSYKPPIGLFGKLANTLFIRKKLNQIFDHRSKVLDKIFV</sequence>
<keyword evidence="2" id="KW-1185">Reference proteome</keyword>